<protein>
    <submittedName>
        <fullName evidence="2">Uncharacterized protein</fullName>
    </submittedName>
</protein>
<evidence type="ECO:0000313" key="3">
    <source>
        <dbReference type="Proteomes" id="UP000233534"/>
    </source>
</evidence>
<accession>A0A2K9E3B3</accession>
<evidence type="ECO:0000313" key="2">
    <source>
        <dbReference type="EMBL" id="AUG58217.1"/>
    </source>
</evidence>
<reference evidence="2 3" key="1">
    <citation type="submission" date="2017-12" db="EMBL/GenBank/DDBJ databases">
        <title>Complete genome sequence of Herbivorax saccincola GGR1, a novel Cellulosome-producing hydrolytic bacterium in a thermophilic biogas plant, established by Illumina and Nanopore MinION sequencing.</title>
        <authorList>
            <person name="Pechtl A."/>
            <person name="Ruckert C."/>
            <person name="Koeck D.E."/>
            <person name="Maus I."/>
            <person name="Winkler A."/>
            <person name="Kalinowski J."/>
            <person name="Puhler A."/>
            <person name="Schwarz W.W."/>
            <person name="Zverlov V.V."/>
            <person name="Schluter A."/>
            <person name="Liebl W."/>
        </authorList>
    </citation>
    <scope>NUCLEOTIDE SEQUENCE [LARGE SCALE GENOMIC DNA]</scope>
    <source>
        <strain evidence="3">SR1</strain>
    </source>
</reference>
<sequence>MEIIIIFLFLCFTVKFIAFLMAPNISKTKFIRKANNVDVSEVQGYKHKMSAVPYLNRLPEVIFCIESDNSLCAP</sequence>
<feature type="transmembrane region" description="Helical" evidence="1">
    <location>
        <begin position="6"/>
        <end position="25"/>
    </location>
</feature>
<keyword evidence="1" id="KW-1133">Transmembrane helix</keyword>
<dbReference type="Proteomes" id="UP000233534">
    <property type="component" value="Chromosome"/>
</dbReference>
<dbReference type="RefSeq" id="WP_101302503.1">
    <property type="nucleotide sequence ID" value="NZ_CP025197.1"/>
</dbReference>
<name>A0A2K9E3B3_9FIRM</name>
<dbReference type="KEGG" id="hsc:HVS_11630"/>
<proteinExistence type="predicted"/>
<keyword evidence="1" id="KW-0812">Transmembrane</keyword>
<keyword evidence="3" id="KW-1185">Reference proteome</keyword>
<keyword evidence="1" id="KW-0472">Membrane</keyword>
<dbReference type="AlphaFoldDB" id="A0A2K9E3B3"/>
<evidence type="ECO:0000256" key="1">
    <source>
        <dbReference type="SAM" id="Phobius"/>
    </source>
</evidence>
<gene>
    <name evidence="2" type="ORF">HVS_11630</name>
</gene>
<organism evidence="2 3">
    <name type="scientific">Acetivibrio saccincola</name>
    <dbReference type="NCBI Taxonomy" id="1677857"/>
    <lineage>
        <taxon>Bacteria</taxon>
        <taxon>Bacillati</taxon>
        <taxon>Bacillota</taxon>
        <taxon>Clostridia</taxon>
        <taxon>Eubacteriales</taxon>
        <taxon>Oscillospiraceae</taxon>
        <taxon>Acetivibrio</taxon>
    </lineage>
</organism>
<dbReference type="EMBL" id="CP025197">
    <property type="protein sequence ID" value="AUG58217.1"/>
    <property type="molecule type" value="Genomic_DNA"/>
</dbReference>